<reference evidence="1 2" key="1">
    <citation type="submission" date="2013-06" db="EMBL/GenBank/DDBJ databases">
        <authorList>
            <person name="Weinstock G."/>
            <person name="Sodergren E."/>
            <person name="Lobos E.A."/>
            <person name="Fulton L."/>
            <person name="Fulton R."/>
            <person name="Courtney L."/>
            <person name="Fronick C."/>
            <person name="O'Laughlin M."/>
            <person name="Godfrey J."/>
            <person name="Wilson R.M."/>
            <person name="Miner T."/>
            <person name="Farmer C."/>
            <person name="Delehaunty K."/>
            <person name="Cordes M."/>
            <person name="Minx P."/>
            <person name="Tomlinson C."/>
            <person name="Chen J."/>
            <person name="Wollam A."/>
            <person name="Pepin K.H."/>
            <person name="Bhonagiri V."/>
            <person name="Zhang X."/>
            <person name="Warren W."/>
            <person name="Mitreva M."/>
            <person name="Mardis E.R."/>
            <person name="Wilson R.K."/>
        </authorList>
    </citation>
    <scope>NUCLEOTIDE SEQUENCE [LARGE SCALE GENOMIC DNA]</scope>
    <source>
        <strain evidence="1 2">RP2S-4</strain>
    </source>
</reference>
<comment type="caution">
    <text evidence="1">The sequence shown here is derived from an EMBL/GenBank/DDBJ whole genome shotgun (WGS) entry which is preliminary data.</text>
</comment>
<evidence type="ECO:0000313" key="1">
    <source>
        <dbReference type="EMBL" id="EPI11929.1"/>
    </source>
</evidence>
<dbReference type="AlphaFoldDB" id="A0ABC9TN47"/>
<protein>
    <submittedName>
        <fullName evidence="1">Uncharacterized protein</fullName>
    </submittedName>
</protein>
<evidence type="ECO:0000313" key="2">
    <source>
        <dbReference type="Proteomes" id="UP000015750"/>
    </source>
</evidence>
<organism evidence="1 2">
    <name type="scientific">Enterococcus faecalis RP2S-4</name>
    <dbReference type="NCBI Taxonomy" id="1244145"/>
    <lineage>
        <taxon>Bacteria</taxon>
        <taxon>Bacillati</taxon>
        <taxon>Bacillota</taxon>
        <taxon>Bacilli</taxon>
        <taxon>Lactobacillales</taxon>
        <taxon>Enterococcaceae</taxon>
        <taxon>Enterococcus</taxon>
    </lineage>
</organism>
<dbReference type="Proteomes" id="UP000015750">
    <property type="component" value="Unassembled WGS sequence"/>
</dbReference>
<dbReference type="EMBL" id="ATIR01000006">
    <property type="protein sequence ID" value="EPI11929.1"/>
    <property type="molecule type" value="Genomic_DNA"/>
</dbReference>
<sequence length="46" mass="5088">MLFPVFIIGYFSSMSINACQGPHKNVGFGPFNVGKGPVKVKLYLRK</sequence>
<name>A0ABC9TN47_ENTFL</name>
<accession>A0ABC9TN47</accession>
<proteinExistence type="predicted"/>
<gene>
    <name evidence="1" type="ORF">D358_00171</name>
</gene>